<keyword evidence="3" id="KW-0732">Signal</keyword>
<evidence type="ECO:0000259" key="4">
    <source>
        <dbReference type="Pfam" id="PF01370"/>
    </source>
</evidence>
<feature type="chain" id="PRO_5021435768" description="NAD-dependent epimerase/dehydratase domain-containing protein" evidence="3">
    <location>
        <begin position="19"/>
        <end position="310"/>
    </location>
</feature>
<organism evidence="5 6">
    <name type="scientific">Botryotinia calthae</name>
    <dbReference type="NCBI Taxonomy" id="38488"/>
    <lineage>
        <taxon>Eukaryota</taxon>
        <taxon>Fungi</taxon>
        <taxon>Dikarya</taxon>
        <taxon>Ascomycota</taxon>
        <taxon>Pezizomycotina</taxon>
        <taxon>Leotiomycetes</taxon>
        <taxon>Helotiales</taxon>
        <taxon>Sclerotiniaceae</taxon>
        <taxon>Botryotinia</taxon>
    </lineage>
</organism>
<evidence type="ECO:0000256" key="3">
    <source>
        <dbReference type="SAM" id="SignalP"/>
    </source>
</evidence>
<evidence type="ECO:0000256" key="1">
    <source>
        <dbReference type="ARBA" id="ARBA00022857"/>
    </source>
</evidence>
<feature type="signal peptide" evidence="3">
    <location>
        <begin position="1"/>
        <end position="18"/>
    </location>
</feature>
<reference evidence="5 6" key="1">
    <citation type="submission" date="2017-11" db="EMBL/GenBank/DDBJ databases">
        <title>Comparative genomics of Botrytis spp.</title>
        <authorList>
            <person name="Valero-Jimenez C.A."/>
            <person name="Tapia P."/>
            <person name="Veloso J."/>
            <person name="Silva-Moreno E."/>
            <person name="Staats M."/>
            <person name="Valdes J.H."/>
            <person name="Van Kan J.A.L."/>
        </authorList>
    </citation>
    <scope>NUCLEOTIDE SEQUENCE [LARGE SCALE GENOMIC DNA]</scope>
    <source>
        <strain evidence="5 6">MUCL2830</strain>
    </source>
</reference>
<dbReference type="Proteomes" id="UP000297299">
    <property type="component" value="Unassembled WGS sequence"/>
</dbReference>
<dbReference type="PANTHER" id="PTHR43103">
    <property type="entry name" value="NUCLEOSIDE-DIPHOSPHATE-SUGAR EPIMERASE"/>
    <property type="match status" value="1"/>
</dbReference>
<dbReference type="Pfam" id="PF01370">
    <property type="entry name" value="Epimerase"/>
    <property type="match status" value="1"/>
</dbReference>
<evidence type="ECO:0000256" key="2">
    <source>
        <dbReference type="ARBA" id="ARBA00023277"/>
    </source>
</evidence>
<gene>
    <name evidence="5" type="ORF">BOTCAL_0273g00020</name>
</gene>
<keyword evidence="1" id="KW-0521">NADP</keyword>
<dbReference type="Gene3D" id="3.90.25.10">
    <property type="entry name" value="UDP-galactose 4-epimerase, domain 1"/>
    <property type="match status" value="1"/>
</dbReference>
<dbReference type="STRING" id="38488.A0A4Y8CW74"/>
<accession>A0A4Y8CW74</accession>
<feature type="domain" description="NAD-dependent epimerase/dehydratase" evidence="4">
    <location>
        <begin position="4"/>
        <end position="195"/>
    </location>
</feature>
<dbReference type="Gene3D" id="3.40.50.720">
    <property type="entry name" value="NAD(P)-binding Rossmann-like Domain"/>
    <property type="match status" value="1"/>
</dbReference>
<dbReference type="EMBL" id="PHWZ01000272">
    <property type="protein sequence ID" value="TEY50770.1"/>
    <property type="molecule type" value="Genomic_DNA"/>
</dbReference>
<comment type="caution">
    <text evidence="5">The sequence shown here is derived from an EMBL/GenBank/DDBJ whole genome shotgun (WGS) entry which is preliminary data.</text>
</comment>
<evidence type="ECO:0000313" key="5">
    <source>
        <dbReference type="EMBL" id="TEY50770.1"/>
    </source>
</evidence>
<proteinExistence type="predicted"/>
<dbReference type="SUPFAM" id="SSF51735">
    <property type="entry name" value="NAD(P)-binding Rossmann-fold domains"/>
    <property type="match status" value="1"/>
</dbReference>
<evidence type="ECO:0000313" key="6">
    <source>
        <dbReference type="Proteomes" id="UP000297299"/>
    </source>
</evidence>
<dbReference type="OrthoDB" id="16464at2759"/>
<sequence>MPTILITGASGFIGQLLATHLLTSHATAPENKLILTDIITPSAPPSPHPQNTQCIQADLCNAESLSSLLSSAGTVDTIFIFHGIMSSGSEQNFELGMKVNLHSTLSLLEGIRNTPSLKPEDTITEDTHPTPEGSYGCQKLACETLLQDYIRRGFIEGLALRFPTISIRPGKPTQAASSFLSGMIREPMAGKECVVPIKDRGFVSWMCSPRTLTENLIHAMEMDLQGVDAHRRAVNLPGKGASVQEMLDALANVGGEEKLGLIREEEEEGTVRILRSWGVRYDNAFAFGLGFKEDRGFEQAVRDYVEGLKG</sequence>
<dbReference type="AlphaFoldDB" id="A0A4Y8CW74"/>
<dbReference type="InterPro" id="IPR001509">
    <property type="entry name" value="Epimerase_deHydtase"/>
</dbReference>
<protein>
    <recommendedName>
        <fullName evidence="4">NAD-dependent epimerase/dehydratase domain-containing protein</fullName>
    </recommendedName>
</protein>
<keyword evidence="2" id="KW-0119">Carbohydrate metabolism</keyword>
<name>A0A4Y8CW74_9HELO</name>
<dbReference type="InterPro" id="IPR036291">
    <property type="entry name" value="NAD(P)-bd_dom_sf"/>
</dbReference>
<dbReference type="PANTHER" id="PTHR43103:SF3">
    <property type="entry name" value="ADP-L-GLYCERO-D-MANNO-HEPTOSE-6-EPIMERASE"/>
    <property type="match status" value="1"/>
</dbReference>
<keyword evidence="6" id="KW-1185">Reference proteome</keyword>